<evidence type="ECO:0000259" key="2">
    <source>
        <dbReference type="PROSITE" id="PS50105"/>
    </source>
</evidence>
<keyword evidence="4" id="KW-1185">Reference proteome</keyword>
<sequence length="1547" mass="178994">MTDKLEQSPKNWTESQVSTWLSSIGVKEQYIEKLYEEEVDGQILLALNEDFLKTKICMKSGPAHLIIQKRDELINSQQKSQEKKKPTGSKQTEVEQKNVKQKSVQCQPTTCESPTTQIPERDQDALEERQKAKEQCVLTSKEDCKPRPFDQEGIDFLYVKHRVLQPESGAFNLTSPCHEFKSFALAATLDRTRLQAKFAKEVLKFATGCMNIRSNGTVHFGVMDSKEDAGYVHGEIVGIPVNEKDVYVDALDYIERSFSTDKEHLRQCVRPPRFIEVMDRDSTEKKYVVEVDIVPSISIVKSKVYAVRLPNFKETTNKVEFEKESILRRVGSKTEPVSDKDQSDFYQRVKDRDAQREEAEKCQFLWAPEICQDLGRKLTMLMTSGKKFMEKDKWFILVTNKFKPDDLCNIDWLLNMNIFCVFDFDPDSKISGLCSRYLQHHAANMHFLQSYKISSDTSIKEFTSNLHLFEQTSWIFCNGRTDFQGNETPCDEMTWIKTKMTLLRESVSLICKQILPKGTFQVLFLLTSTVEKPLLHTFYEFFTDMEGHEDITCICESKINFQKWQSFAEGSCGPETVNNSSVVGMKMSHINATLQQVQPIKASARKHLPVFVKGTCLLETLKEEQMYSLEILTVDHCDETSEDFINEEKESIERQFYRGGRVTWLNFWLAEHKYVGEVIDRDAYHDVSKLLDDALKWNADQTPVNSINIYHHPGSGGSTVARQVLWNNRKDLRCAVVKPSYSVAVVAQHAVELREYEEKDPQRCLPVLLLIEDSDKEYLGDLRNELEVAINVKRIQYGTLCFILLSCRRSHDPERRCKESPLQNVSVTHKLSDQEKRKFAGKRQVLEKKYEPQFILTFVLMSEGFTKKYVEEFVEHLLQGIDHHSAVTRLIHYVALLNTYVQNSFISQSHCEALLALTIHLERFRQHEFERSLSDQAKLVFLHLRDEMTHIESIRIIHPLVAEEILKQLLGNQKTHSSLAMNLLCETVLFEHRFGRDEYLSFLRALFLRRSRISKGDEYDSFFSPLIEHVCENEKSPGKAIELLIEAFQRFHKDPFFAQQLARLHYTYEKFEEAKCWAETAAKQLPNNSYILDTKGQVYRKWFQAKCKAIDNDNVPKTAQNIAHAVETALKALECFQECEKAANADMDNVNSSGFFSEVEVGCSLLKLISSLQVFANRGNGHAECMKYLLTDYIPEEVEEAWQPFHGHLKRLHKTMQDALEWISEDLSYFQTDIGVDEEETPERPEEKISHPLKWLAKKSSEYGKYFSEAYSTALQQHGQSIPANLTPFQKRMIIYYLGGGNITTILSKLTDHKDAVHLLESILSLYPSNPVKAKFVQRDIANYIVAHIILNCLSPQSPKVAPLKDLQALCHQFPTDKRKCLPSSLFLLTLLFWPEDHDTDHEKETKYETVQSAVEHLERDYWTKMKDIPQRKRRLYTHFFLGSGNGLDKFVHKRKFEKITKVFSVSEKRMKWFSGEAWKMPEISRMLKRVSGWTEDGVVYLQGPQKKKFNILPLYVPSVPHSNENITFYLGFTFRGPVACNILVKK</sequence>
<name>A0AAV1NZS0_SCOSC</name>
<dbReference type="PROSITE" id="PS50105">
    <property type="entry name" value="SAM_DOMAIN"/>
    <property type="match status" value="1"/>
</dbReference>
<dbReference type="Gene3D" id="1.10.150.50">
    <property type="entry name" value="Transcription Factor, Ets-1"/>
    <property type="match status" value="1"/>
</dbReference>
<dbReference type="InterPro" id="IPR011990">
    <property type="entry name" value="TPR-like_helical_dom_sf"/>
</dbReference>
<feature type="compositionally biased region" description="Polar residues" evidence="1">
    <location>
        <begin position="101"/>
        <end position="118"/>
    </location>
</feature>
<comment type="caution">
    <text evidence="3">The sequence shown here is derived from an EMBL/GenBank/DDBJ whole genome shotgun (WGS) entry which is preliminary data.</text>
</comment>
<evidence type="ECO:0000313" key="4">
    <source>
        <dbReference type="Proteomes" id="UP001314229"/>
    </source>
</evidence>
<dbReference type="GO" id="GO:0005737">
    <property type="term" value="C:cytoplasm"/>
    <property type="evidence" value="ECO:0007669"/>
    <property type="project" value="TreeGrafter"/>
</dbReference>
<protein>
    <submittedName>
        <fullName evidence="3">Sterile alpha motif domain-containing protein 9-like</fullName>
    </submittedName>
</protein>
<gene>
    <name evidence="3" type="ORF">FSCOSCO3_A023611</name>
</gene>
<organism evidence="3 4">
    <name type="scientific">Scomber scombrus</name>
    <name type="common">Atlantic mackerel</name>
    <name type="synonym">Scomber vernalis</name>
    <dbReference type="NCBI Taxonomy" id="13677"/>
    <lineage>
        <taxon>Eukaryota</taxon>
        <taxon>Metazoa</taxon>
        <taxon>Chordata</taxon>
        <taxon>Craniata</taxon>
        <taxon>Vertebrata</taxon>
        <taxon>Euteleostomi</taxon>
        <taxon>Actinopterygii</taxon>
        <taxon>Neopterygii</taxon>
        <taxon>Teleostei</taxon>
        <taxon>Neoteleostei</taxon>
        <taxon>Acanthomorphata</taxon>
        <taxon>Pelagiaria</taxon>
        <taxon>Scombriformes</taxon>
        <taxon>Scombridae</taxon>
        <taxon>Scomber</taxon>
    </lineage>
</organism>
<dbReference type="InterPro" id="IPR013761">
    <property type="entry name" value="SAM/pointed_sf"/>
</dbReference>
<dbReference type="FunFam" id="1.10.150.50:FF:000126">
    <property type="entry name" value="Zmp:0000000735"/>
    <property type="match status" value="1"/>
</dbReference>
<feature type="domain" description="SAM" evidence="2">
    <location>
        <begin position="12"/>
        <end position="56"/>
    </location>
</feature>
<dbReference type="SMART" id="SM00454">
    <property type="entry name" value="SAM"/>
    <property type="match status" value="1"/>
</dbReference>
<evidence type="ECO:0000313" key="3">
    <source>
        <dbReference type="EMBL" id="CAK6964768.1"/>
    </source>
</evidence>
<evidence type="ECO:0000256" key="1">
    <source>
        <dbReference type="SAM" id="MobiDB-lite"/>
    </source>
</evidence>
<dbReference type="Gene3D" id="1.25.40.10">
    <property type="entry name" value="Tetratricopeptide repeat domain"/>
    <property type="match status" value="1"/>
</dbReference>
<feature type="region of interest" description="Disordered" evidence="1">
    <location>
        <begin position="76"/>
        <end position="121"/>
    </location>
</feature>
<accession>A0AAV1NZS0</accession>
<reference evidence="3 4" key="1">
    <citation type="submission" date="2024-01" db="EMBL/GenBank/DDBJ databases">
        <authorList>
            <person name="Alioto T."/>
            <person name="Alioto T."/>
            <person name="Gomez Garrido J."/>
        </authorList>
    </citation>
    <scope>NUCLEOTIDE SEQUENCE [LARGE SCALE GENOMIC DNA]</scope>
</reference>
<dbReference type="SUPFAM" id="SSF47769">
    <property type="entry name" value="SAM/Pointed domain"/>
    <property type="match status" value="1"/>
</dbReference>
<dbReference type="SUPFAM" id="SSF48452">
    <property type="entry name" value="TPR-like"/>
    <property type="match status" value="1"/>
</dbReference>
<dbReference type="Pfam" id="PF00536">
    <property type="entry name" value="SAM_1"/>
    <property type="match status" value="1"/>
</dbReference>
<dbReference type="Proteomes" id="UP001314229">
    <property type="component" value="Unassembled WGS sequence"/>
</dbReference>
<dbReference type="EMBL" id="CAWUFR010000076">
    <property type="protein sequence ID" value="CAK6964768.1"/>
    <property type="molecule type" value="Genomic_DNA"/>
</dbReference>
<dbReference type="PANTHER" id="PTHR16155">
    <property type="entry name" value="DED DOMAIN-CONTAINING PROTEIN"/>
    <property type="match status" value="1"/>
</dbReference>
<dbReference type="InterPro" id="IPR001660">
    <property type="entry name" value="SAM"/>
</dbReference>
<dbReference type="PANTHER" id="PTHR16155:SF3">
    <property type="entry name" value="STERILE ALPHA MOTIF DOMAIN-CONTAINING PROTEIN 9-LIKE"/>
    <property type="match status" value="1"/>
</dbReference>
<proteinExistence type="predicted"/>